<evidence type="ECO:0000256" key="16">
    <source>
        <dbReference type="RuleBase" id="RU363086"/>
    </source>
</evidence>
<proteinExistence type="inferred from homology"/>
<keyword evidence="10 15" id="KW-0443">Lipid metabolism</keyword>
<evidence type="ECO:0000256" key="2">
    <source>
        <dbReference type="ARBA" id="ARBA00008831"/>
    </source>
</evidence>
<evidence type="ECO:0000256" key="10">
    <source>
        <dbReference type="ARBA" id="ARBA00023098"/>
    </source>
</evidence>
<comment type="pathway">
    <text evidence="16">Steroid biosynthesis; cholesterol biosynthesis.</text>
</comment>
<dbReference type="FunFam" id="3.30.230.10:FF:000072">
    <property type="entry name" value="Diphosphomevalonate decarboxylase"/>
    <property type="match status" value="1"/>
</dbReference>
<evidence type="ECO:0000256" key="5">
    <source>
        <dbReference type="ARBA" id="ARBA00022516"/>
    </source>
</evidence>
<keyword evidence="8 16" id="KW-0752">Steroid biosynthesis</keyword>
<evidence type="ECO:0000256" key="1">
    <source>
        <dbReference type="ARBA" id="ARBA00003812"/>
    </source>
</evidence>
<dbReference type="InterPro" id="IPR029765">
    <property type="entry name" value="Mev_diP_decarb"/>
</dbReference>
<keyword evidence="16" id="KW-0152">Cholesterol biosynthesis</keyword>
<evidence type="ECO:0000256" key="8">
    <source>
        <dbReference type="ARBA" id="ARBA00022955"/>
    </source>
</evidence>
<organism evidence="19 20">
    <name type="scientific">Cylicocyclus nassatus</name>
    <name type="common">Nematode worm</name>
    <dbReference type="NCBI Taxonomy" id="53992"/>
    <lineage>
        <taxon>Eukaryota</taxon>
        <taxon>Metazoa</taxon>
        <taxon>Ecdysozoa</taxon>
        <taxon>Nematoda</taxon>
        <taxon>Chromadorea</taxon>
        <taxon>Rhabditida</taxon>
        <taxon>Rhabditina</taxon>
        <taxon>Rhabditomorpha</taxon>
        <taxon>Strongyloidea</taxon>
        <taxon>Strongylidae</taxon>
        <taxon>Cylicocyclus</taxon>
    </lineage>
</organism>
<dbReference type="InterPro" id="IPR020568">
    <property type="entry name" value="Ribosomal_Su5_D2-typ_SF"/>
</dbReference>
<keyword evidence="6 15" id="KW-0547">Nucleotide-binding</keyword>
<dbReference type="InterPro" id="IPR041431">
    <property type="entry name" value="Mvd1_C"/>
</dbReference>
<dbReference type="Gene3D" id="3.30.230.10">
    <property type="match status" value="1"/>
</dbReference>
<evidence type="ECO:0000256" key="3">
    <source>
        <dbReference type="ARBA" id="ARBA00012296"/>
    </source>
</evidence>
<comment type="function">
    <text evidence="1 16">Catalyzes the ATP dependent decarboxylation of (R)-5-diphosphomevalonate to form isopentenyl diphosphate (IPP). Functions in the mevalonate (MVA) pathway leading to isopentenyl diphosphate (IPP), a key precursor for the biosynthesis of isoprenoids and sterol synthesis.</text>
</comment>
<sequence>MVSCLHDHGVVEVEVPINIALIKYWGKRDEELMLPVNSSMSLNINALVAHTMVRCSCEITDSVTINGLKVDLDRSRRFRRCFDFARDLIGKRKNEGHVKQDEQNLGFEISSSTNFPVAAGLASSAAGFAAIAIGIGRLFDFSITEVSTLARLGSGSACRSVFGGLVEWCAGIDPSGCDCITKQVFPESWWPELRAVILILDDAEKEVGSSIGMRRTMETSELLKHRAENVVPGRIKRLTTAFKTRNFDEFARITMADSDQLHAVCLDSFPPLRYMSDASWSVVRSINEFNSAGIRAAYSFDAGPNACIFVEEANITDLLNHISRHLQLPENVRPLLKGCGDGSVEVPHPNTSFVIREVIISEVGGAPKILS</sequence>
<dbReference type="InterPro" id="IPR005935">
    <property type="entry name" value="Mev_decarb"/>
</dbReference>
<keyword evidence="20" id="KW-1185">Reference proteome</keyword>
<evidence type="ECO:0000256" key="12">
    <source>
        <dbReference type="ARBA" id="ARBA00023221"/>
    </source>
</evidence>
<dbReference type="PANTHER" id="PTHR10977:SF3">
    <property type="entry name" value="DIPHOSPHOMEVALONATE DECARBOXYLASE"/>
    <property type="match status" value="1"/>
</dbReference>
<keyword evidence="5 16" id="KW-0444">Lipid biosynthesis</keyword>
<dbReference type="InterPro" id="IPR014721">
    <property type="entry name" value="Ribsml_uS5_D2-typ_fold_subgr"/>
</dbReference>
<accession>A0AA36ME16</accession>
<reference evidence="19" key="1">
    <citation type="submission" date="2023-07" db="EMBL/GenBank/DDBJ databases">
        <authorList>
            <consortium name="CYATHOMIX"/>
        </authorList>
    </citation>
    <scope>NUCLEOTIDE SEQUENCE</scope>
    <source>
        <strain evidence="19">N/A</strain>
    </source>
</reference>
<evidence type="ECO:0000256" key="6">
    <source>
        <dbReference type="ARBA" id="ARBA00022741"/>
    </source>
</evidence>
<gene>
    <name evidence="19" type="ORF">CYNAS_LOCUS18616</name>
</gene>
<dbReference type="Pfam" id="PF18376">
    <property type="entry name" value="MDD_C"/>
    <property type="match status" value="1"/>
</dbReference>
<evidence type="ECO:0000256" key="14">
    <source>
        <dbReference type="ARBA" id="ARBA00048154"/>
    </source>
</evidence>
<evidence type="ECO:0000256" key="11">
    <source>
        <dbReference type="ARBA" id="ARBA00023166"/>
    </source>
</evidence>
<dbReference type="PIRSF" id="PIRSF015950">
    <property type="entry name" value="Mev_P_decrbx"/>
    <property type="match status" value="1"/>
</dbReference>
<evidence type="ECO:0000256" key="13">
    <source>
        <dbReference type="ARBA" id="ARBA00023239"/>
    </source>
</evidence>
<evidence type="ECO:0000259" key="18">
    <source>
        <dbReference type="Pfam" id="PF22700"/>
    </source>
</evidence>
<evidence type="ECO:0000313" key="20">
    <source>
        <dbReference type="Proteomes" id="UP001176961"/>
    </source>
</evidence>
<evidence type="ECO:0000256" key="4">
    <source>
        <dbReference type="ARBA" id="ARBA00019335"/>
    </source>
</evidence>
<evidence type="ECO:0000256" key="7">
    <source>
        <dbReference type="ARBA" id="ARBA00022840"/>
    </source>
</evidence>
<dbReference type="GO" id="GO:0006695">
    <property type="term" value="P:cholesterol biosynthetic process"/>
    <property type="evidence" value="ECO:0007669"/>
    <property type="project" value="UniProtKB-KW"/>
</dbReference>
<dbReference type="EMBL" id="CATQJL010000316">
    <property type="protein sequence ID" value="CAJ0606633.1"/>
    <property type="molecule type" value="Genomic_DNA"/>
</dbReference>
<dbReference type="EC" id="4.1.1.33" evidence="3 15"/>
<protein>
    <recommendedName>
        <fullName evidence="4 15">Diphosphomevalonate decarboxylase</fullName>
        <ecNumber evidence="3 15">4.1.1.33</ecNumber>
    </recommendedName>
</protein>
<dbReference type="GO" id="GO:0019287">
    <property type="term" value="P:isopentenyl diphosphate biosynthetic process, mevalonate pathway"/>
    <property type="evidence" value="ECO:0007669"/>
    <property type="project" value="UniProtKB-UniRule"/>
</dbReference>
<dbReference type="NCBIfam" id="TIGR01240">
    <property type="entry name" value="mevDPdecarb"/>
    <property type="match status" value="1"/>
</dbReference>
<dbReference type="Proteomes" id="UP001176961">
    <property type="component" value="Unassembled WGS sequence"/>
</dbReference>
<dbReference type="InterPro" id="IPR053859">
    <property type="entry name" value="MVD-like_N"/>
</dbReference>
<dbReference type="SUPFAM" id="SSF55060">
    <property type="entry name" value="GHMP Kinase, C-terminal domain"/>
    <property type="match status" value="1"/>
</dbReference>
<dbReference type="GO" id="GO:0004163">
    <property type="term" value="F:diphosphomevalonate decarboxylase activity"/>
    <property type="evidence" value="ECO:0007669"/>
    <property type="project" value="UniProtKB-UniRule"/>
</dbReference>
<dbReference type="SUPFAM" id="SSF54211">
    <property type="entry name" value="Ribosomal protein S5 domain 2-like"/>
    <property type="match status" value="1"/>
</dbReference>
<dbReference type="GO" id="GO:0005829">
    <property type="term" value="C:cytosol"/>
    <property type="evidence" value="ECO:0007669"/>
    <property type="project" value="InterPro"/>
</dbReference>
<dbReference type="Gene3D" id="3.30.70.890">
    <property type="entry name" value="GHMP kinase, C-terminal domain"/>
    <property type="match status" value="1"/>
</dbReference>
<evidence type="ECO:0000313" key="19">
    <source>
        <dbReference type="EMBL" id="CAJ0606633.1"/>
    </source>
</evidence>
<dbReference type="PANTHER" id="PTHR10977">
    <property type="entry name" value="DIPHOSPHOMEVALONATE DECARBOXYLASE"/>
    <property type="match status" value="1"/>
</dbReference>
<dbReference type="AlphaFoldDB" id="A0AA36ME16"/>
<name>A0AA36ME16_CYLNA</name>
<feature type="domain" description="Diphosphomevalonate decarboxylase-like N-terminal" evidence="18">
    <location>
        <begin position="16"/>
        <end position="179"/>
    </location>
</feature>
<feature type="domain" description="Mvd1 C-terminal" evidence="17">
    <location>
        <begin position="195"/>
        <end position="369"/>
    </location>
</feature>
<comment type="catalytic activity">
    <reaction evidence="14 15 16">
        <text>(R)-5-diphosphomevalonate + ATP = isopentenyl diphosphate + ADP + phosphate + CO2</text>
        <dbReference type="Rhea" id="RHEA:23732"/>
        <dbReference type="ChEBI" id="CHEBI:16526"/>
        <dbReference type="ChEBI" id="CHEBI:30616"/>
        <dbReference type="ChEBI" id="CHEBI:43474"/>
        <dbReference type="ChEBI" id="CHEBI:57557"/>
        <dbReference type="ChEBI" id="CHEBI:128769"/>
        <dbReference type="ChEBI" id="CHEBI:456216"/>
        <dbReference type="EC" id="4.1.1.33"/>
    </reaction>
</comment>
<keyword evidence="13 15" id="KW-0456">Lyase</keyword>
<comment type="similarity">
    <text evidence="2 15 16">Belongs to the diphosphomevalonate decarboxylase family.</text>
</comment>
<comment type="caution">
    <text evidence="19">The sequence shown here is derived from an EMBL/GenBank/DDBJ whole genome shotgun (WGS) entry which is preliminary data.</text>
</comment>
<keyword evidence="9 16" id="KW-0756">Sterol biosynthesis</keyword>
<keyword evidence="11 16" id="KW-1207">Sterol metabolism</keyword>
<evidence type="ECO:0000259" key="17">
    <source>
        <dbReference type="Pfam" id="PF18376"/>
    </source>
</evidence>
<dbReference type="Pfam" id="PF22700">
    <property type="entry name" value="MVD-like_N"/>
    <property type="match status" value="1"/>
</dbReference>
<evidence type="ECO:0000256" key="15">
    <source>
        <dbReference type="PIRNR" id="PIRNR015950"/>
    </source>
</evidence>
<evidence type="ECO:0000256" key="9">
    <source>
        <dbReference type="ARBA" id="ARBA00023011"/>
    </source>
</evidence>
<keyword evidence="16" id="KW-0153">Cholesterol metabolism</keyword>
<dbReference type="GO" id="GO:0005524">
    <property type="term" value="F:ATP binding"/>
    <property type="evidence" value="ECO:0007669"/>
    <property type="project" value="UniProtKB-UniRule"/>
</dbReference>
<dbReference type="InterPro" id="IPR036554">
    <property type="entry name" value="GHMP_kinase_C_sf"/>
</dbReference>
<keyword evidence="12 16" id="KW-0753">Steroid metabolism</keyword>
<keyword evidence="7 15" id="KW-0067">ATP-binding</keyword>